<proteinExistence type="predicted"/>
<comment type="caution">
    <text evidence="2">The sequence shown here is derived from an EMBL/GenBank/DDBJ whole genome shotgun (WGS) entry which is preliminary data.</text>
</comment>
<dbReference type="PANTHER" id="PTHR30411">
    <property type="entry name" value="CYTOPLASMIC PROTEIN"/>
    <property type="match status" value="1"/>
</dbReference>
<organism evidence="2 3">
    <name type="scientific">Candidatus Fonsibacter lacus</name>
    <dbReference type="NCBI Taxonomy" id="2576439"/>
    <lineage>
        <taxon>Bacteria</taxon>
        <taxon>Pseudomonadati</taxon>
        <taxon>Pseudomonadota</taxon>
        <taxon>Alphaproteobacteria</taxon>
        <taxon>Candidatus Pelagibacterales</taxon>
        <taxon>Candidatus Pelagibacterales incertae sedis</taxon>
        <taxon>Candidatus Fonsibacter</taxon>
    </lineage>
</organism>
<protein>
    <submittedName>
        <fullName evidence="2">YbaK/EbsC family protein</fullName>
    </submittedName>
</protein>
<feature type="domain" description="YbaK/aminoacyl-tRNA synthetase-associated" evidence="1">
    <location>
        <begin position="8"/>
        <end position="124"/>
    </location>
</feature>
<accession>A0A965LLE4</accession>
<dbReference type="AlphaFoldDB" id="A0A965LLE4"/>
<dbReference type="SUPFAM" id="SSF55826">
    <property type="entry name" value="YbaK/ProRS associated domain"/>
    <property type="match status" value="1"/>
</dbReference>
<dbReference type="InterPro" id="IPR036754">
    <property type="entry name" value="YbaK/aa-tRNA-synt-asso_dom_sf"/>
</dbReference>
<dbReference type="Gene3D" id="3.90.960.10">
    <property type="entry name" value="YbaK/aminoacyl-tRNA synthetase-associated domain"/>
    <property type="match status" value="1"/>
</dbReference>
<dbReference type="PANTHER" id="PTHR30411:SF1">
    <property type="entry name" value="CYTOPLASMIC PROTEIN"/>
    <property type="match status" value="1"/>
</dbReference>
<dbReference type="EMBL" id="RFXN01000062">
    <property type="protein sequence ID" value="NBR94136.1"/>
    <property type="molecule type" value="Genomic_DNA"/>
</dbReference>
<dbReference type="InterPro" id="IPR007214">
    <property type="entry name" value="YbaK/aa-tRNA-synth-assoc-dom"/>
</dbReference>
<dbReference type="CDD" id="cd04333">
    <property type="entry name" value="ProX_deacylase"/>
    <property type="match status" value="1"/>
</dbReference>
<dbReference type="Pfam" id="PF04073">
    <property type="entry name" value="tRNA_edit"/>
    <property type="match status" value="1"/>
</dbReference>
<evidence type="ECO:0000313" key="3">
    <source>
        <dbReference type="Proteomes" id="UP000740727"/>
    </source>
</evidence>
<evidence type="ECO:0000313" key="2">
    <source>
        <dbReference type="EMBL" id="NBR94136.1"/>
    </source>
</evidence>
<feature type="non-terminal residue" evidence="2">
    <location>
        <position position="1"/>
    </location>
</feature>
<evidence type="ECO:0000259" key="1">
    <source>
        <dbReference type="Pfam" id="PF04073"/>
    </source>
</evidence>
<gene>
    <name evidence="2" type="ORF">EBT44_04790</name>
</gene>
<reference evidence="2" key="1">
    <citation type="submission" date="2018-10" db="EMBL/GenBank/DDBJ databases">
        <title>Iterative Subtractive Binning of Freshwater Chronoseries Metagenomes Recovers Nearly Complete Genomes from over Four Hundred Novel Species.</title>
        <authorList>
            <person name="Rodriguez-R L.M."/>
            <person name="Tsementzi D."/>
            <person name="Luo C."/>
            <person name="Konstantinidis K.T."/>
        </authorList>
    </citation>
    <scope>NUCLEOTIDE SEQUENCE</scope>
    <source>
        <strain evidence="2">WB5_2A_028</strain>
    </source>
</reference>
<dbReference type="GO" id="GO:0002161">
    <property type="term" value="F:aminoacyl-tRNA deacylase activity"/>
    <property type="evidence" value="ECO:0007669"/>
    <property type="project" value="InterPro"/>
</dbReference>
<sequence>EVKILADSARSAREAADALGVQVGQICSSLIFSVEGKPLLILTSGRHRVDTDLVAKTLKVAKLDRADADLVREATGFAIGGVAPVGHTQAIPTYIDSALNEHEVIWAAAGHPHAVFPTTFAELVAITGGEVIAVAEQ</sequence>
<dbReference type="Proteomes" id="UP000740727">
    <property type="component" value="Unassembled WGS sequence"/>
</dbReference>
<name>A0A965LLE4_9PROT</name>